<accession>A0ABX7NVY0</accession>
<organism evidence="3 4">
    <name type="scientific">Pyxidicoccus parkwayensis</name>
    <dbReference type="NCBI Taxonomy" id="2813578"/>
    <lineage>
        <taxon>Bacteria</taxon>
        <taxon>Pseudomonadati</taxon>
        <taxon>Myxococcota</taxon>
        <taxon>Myxococcia</taxon>
        <taxon>Myxococcales</taxon>
        <taxon>Cystobacterineae</taxon>
        <taxon>Myxococcaceae</taxon>
        <taxon>Pyxidicoccus</taxon>
    </lineage>
</organism>
<dbReference type="SUPFAM" id="SSF48452">
    <property type="entry name" value="TPR-like"/>
    <property type="match status" value="2"/>
</dbReference>
<dbReference type="RefSeq" id="WP_206724439.1">
    <property type="nucleotide sequence ID" value="NZ_CP071090.1"/>
</dbReference>
<feature type="repeat" description="TPR" evidence="1">
    <location>
        <begin position="109"/>
        <end position="142"/>
    </location>
</feature>
<evidence type="ECO:0000256" key="1">
    <source>
        <dbReference type="PROSITE-ProRule" id="PRU00339"/>
    </source>
</evidence>
<dbReference type="Proteomes" id="UP000662747">
    <property type="component" value="Chromosome"/>
</dbReference>
<feature type="domain" description="CHAT" evidence="2">
    <location>
        <begin position="737"/>
        <end position="887"/>
    </location>
</feature>
<sequence length="896" mass="98383">MAATAGVVAATVGLPALRGATRESVSPALFLADSPTRAIEARVSYPGADVHRPYGPMRSGDAGALPPAPLRELARMEAEGDVHGLAAAYLVRGNTQMAAPYLAKAEDSPDVASDKALLALDKKDYAKALELLEGALKADPKHAQALWNRGLVLKELELWALAAQSFDAVAALEEHGWAAEARARAESLRGRLVDHWREYWDVSEALAVGEIRVPPEMLQERPGLFRASLYEAIRSAPSAEKLHALWPLAEALDTRYGESSLRDAIRWAEARDFRRRGPLAAHYLELYRTHTVSGGLPAYLDELSRAGERDLYMGVLLRERKVQEHMDTFAELAAQVGDPWFLLLAEYERALGAINRGDLLQAEQFLLHAVERCEAHPIGYRCIPIESQLGDLYRQLHRLPESNKHTLAALRGYSWDSRWSETQHLLQLGQTARYLEDAALAWAYLEEALVRNPEDCRIRHFVRANDALALMARFAATEARERMAQALACKEPLSMAGAKTLADLARVLPDAAQDQRLLEGLAARRSQGQLSPGELALATHIEGRFYVERDRKRGEELLQRSIALARELPGDNVDARKTRAYSYASLMLAAAKAGEFERALTLFGEELGGELPRKCMVAVTVDEERTLIVALGPDGQMRGHYDASRAAPLGEDVRGLIPEAMVAPLRACEQVHVVARPPLHGRAGLLPADVAWSYYFLRPTLPPPTFGPVRRLVVADVTAPAALGLPSLNAWDGAPQEGTTLLSGTDATPSRMLEAMESATEVEVHAHGLVNPNLSEASLLVLSPEEKGRYALTAGEVQVRRLREHPLVILAACKAAHGAPWMHERFSLPVAFIEAGARTVLAATVDVPDAEAGPFFNAVRERIRRGVNAAVALRDVRMEWLKRDPESWVRAVLVFD</sequence>
<name>A0ABX7NVY0_9BACT</name>
<evidence type="ECO:0000313" key="3">
    <source>
        <dbReference type="EMBL" id="QSQ22863.1"/>
    </source>
</evidence>
<keyword evidence="4" id="KW-1185">Reference proteome</keyword>
<reference evidence="3 4" key="1">
    <citation type="submission" date="2021-02" db="EMBL/GenBank/DDBJ databases">
        <title>De Novo genome assembly of isolated myxobacteria.</title>
        <authorList>
            <person name="Stevens D.C."/>
        </authorList>
    </citation>
    <scope>NUCLEOTIDE SEQUENCE [LARGE SCALE GENOMIC DNA]</scope>
    <source>
        <strain evidence="4">SCPEA02</strain>
    </source>
</reference>
<dbReference type="EMBL" id="CP071090">
    <property type="protein sequence ID" value="QSQ22863.1"/>
    <property type="molecule type" value="Genomic_DNA"/>
</dbReference>
<dbReference type="InterPro" id="IPR019734">
    <property type="entry name" value="TPR_rpt"/>
</dbReference>
<dbReference type="SMART" id="SM00028">
    <property type="entry name" value="TPR"/>
    <property type="match status" value="4"/>
</dbReference>
<evidence type="ECO:0000259" key="2">
    <source>
        <dbReference type="Pfam" id="PF12770"/>
    </source>
</evidence>
<dbReference type="Pfam" id="PF12770">
    <property type="entry name" value="CHAT"/>
    <property type="match status" value="1"/>
</dbReference>
<evidence type="ECO:0000313" key="4">
    <source>
        <dbReference type="Proteomes" id="UP000662747"/>
    </source>
</evidence>
<dbReference type="Gene3D" id="1.25.40.10">
    <property type="entry name" value="Tetratricopeptide repeat domain"/>
    <property type="match status" value="2"/>
</dbReference>
<gene>
    <name evidence="3" type="ORF">JY651_48535</name>
</gene>
<dbReference type="PROSITE" id="PS50005">
    <property type="entry name" value="TPR"/>
    <property type="match status" value="1"/>
</dbReference>
<proteinExistence type="predicted"/>
<keyword evidence="1" id="KW-0802">TPR repeat</keyword>
<dbReference type="InterPro" id="IPR011990">
    <property type="entry name" value="TPR-like_helical_dom_sf"/>
</dbReference>
<protein>
    <submittedName>
        <fullName evidence="3">CHAT domain-containing protein</fullName>
    </submittedName>
</protein>
<dbReference type="InterPro" id="IPR024983">
    <property type="entry name" value="CHAT_dom"/>
</dbReference>